<evidence type="ECO:0000313" key="1">
    <source>
        <dbReference type="EnsemblPlants" id="PGSC0003DMT400093045"/>
    </source>
</evidence>
<reference evidence="2" key="1">
    <citation type="journal article" date="2011" name="Nature">
        <title>Genome sequence and analysis of the tuber crop potato.</title>
        <authorList>
            <consortium name="The Potato Genome Sequencing Consortium"/>
        </authorList>
    </citation>
    <scope>NUCLEOTIDE SEQUENCE [LARGE SCALE GENOMIC DNA]</scope>
    <source>
        <strain evidence="2">cv. DM1-3 516 R44</strain>
    </source>
</reference>
<sequence length="188" mass="20747">MVRVGSRAKSPRLSSQVSFLRTPRRPVVWLTGHPTARQVPLRRGPSPLATGQGPQTTKWSVEQLCITLIQISDPSRHVWISGLCELLEFMKTECLPYFWKSINYPICGQPLFLQNCPHIDNLSRFIEHGRGVWAEGIGGACSAAYAGCGGGVGSAEIALDHEVLWSTSQHIIVLVPGHLLAMNHKWES</sequence>
<accession>M1DR50</accession>
<dbReference type="AlphaFoldDB" id="M1DR50"/>
<dbReference type="EnsemblPlants" id="PGSC0003DMT400093045">
    <property type="protein sequence ID" value="PGSC0003DMT400093045"/>
    <property type="gene ID" value="PGSC0003DMG400042616"/>
</dbReference>
<proteinExistence type="predicted"/>
<dbReference type="Gramene" id="PGSC0003DMT400093045">
    <property type="protein sequence ID" value="PGSC0003DMT400093045"/>
    <property type="gene ID" value="PGSC0003DMG400042616"/>
</dbReference>
<dbReference type="PaxDb" id="4113-PGSC0003DMT400093045"/>
<name>M1DR50_SOLTU</name>
<dbReference type="InParanoid" id="M1DR50"/>
<dbReference type="Proteomes" id="UP000011115">
    <property type="component" value="Unassembled WGS sequence"/>
</dbReference>
<evidence type="ECO:0000313" key="2">
    <source>
        <dbReference type="Proteomes" id="UP000011115"/>
    </source>
</evidence>
<organism evidence="1 2">
    <name type="scientific">Solanum tuberosum</name>
    <name type="common">Potato</name>
    <dbReference type="NCBI Taxonomy" id="4113"/>
    <lineage>
        <taxon>Eukaryota</taxon>
        <taxon>Viridiplantae</taxon>
        <taxon>Streptophyta</taxon>
        <taxon>Embryophyta</taxon>
        <taxon>Tracheophyta</taxon>
        <taxon>Spermatophyta</taxon>
        <taxon>Magnoliopsida</taxon>
        <taxon>eudicotyledons</taxon>
        <taxon>Gunneridae</taxon>
        <taxon>Pentapetalae</taxon>
        <taxon>asterids</taxon>
        <taxon>lamiids</taxon>
        <taxon>Solanales</taxon>
        <taxon>Solanaceae</taxon>
        <taxon>Solanoideae</taxon>
        <taxon>Solaneae</taxon>
        <taxon>Solanum</taxon>
    </lineage>
</organism>
<dbReference type="HOGENOM" id="CLU_1443375_0_0_1"/>
<protein>
    <submittedName>
        <fullName evidence="1">Uncharacterized protein</fullName>
    </submittedName>
</protein>
<keyword evidence="2" id="KW-1185">Reference proteome</keyword>
<reference evidence="1" key="2">
    <citation type="submission" date="2015-06" db="UniProtKB">
        <authorList>
            <consortium name="EnsemblPlants"/>
        </authorList>
    </citation>
    <scope>IDENTIFICATION</scope>
    <source>
        <strain evidence="1">DM1-3 516 R44</strain>
    </source>
</reference>